<dbReference type="OrthoDB" id="5241393at2"/>
<name>A0A5M4F8Y4_9ACTN</name>
<sequence>MKQLVHRDDVRRLGIGAVAIVIGLAIAYVGTVVQTGGQLPLRSYTTVTADFDDVGTLKPQQKVTENGVRVGLVTDVTYKRGGGARVTMRLDGDHAIYRDAAAVVGNESALGRKFVDIDRGTKATGRLGDDVISEKVTSSASDLNTVLESFTPPAREGLRTLLTNLGGGMIGHGEDLHVAIERSPKILDNAQTVLDAVNSQEADLPQLLDTADRLVTSLARHDEQLASLVDDTATTFEAVNVQDTQALRDTLDELPSTLSTTRKGLSEINPALEDTARAARTLRPGVESLVAATPDLRGFLTESPPVAKVVVTFATDSAEPVASLVPAAKKIRPLVVERLDKTFSDGGPLIGELYQYVPNIGGLASEYRLLSGKFSSDKHYFSAQVALPGLYNVSPPIIGDPLADVDPYPGGYMAAWGGSKGLLP</sequence>
<dbReference type="PANTHER" id="PTHR33371">
    <property type="entry name" value="INTERMEMBRANE PHOSPHOLIPID TRANSPORT SYSTEM BINDING PROTEIN MLAD-RELATED"/>
    <property type="match status" value="1"/>
</dbReference>
<comment type="caution">
    <text evidence="3">The sequence shown here is derived from an EMBL/GenBank/DDBJ whole genome shotgun (WGS) entry which is preliminary data.</text>
</comment>
<keyword evidence="1" id="KW-0472">Membrane</keyword>
<dbReference type="Proteomes" id="UP000380867">
    <property type="component" value="Unassembled WGS sequence"/>
</dbReference>
<proteinExistence type="predicted"/>
<evidence type="ECO:0000256" key="1">
    <source>
        <dbReference type="SAM" id="Phobius"/>
    </source>
</evidence>
<dbReference type="InterPro" id="IPR003399">
    <property type="entry name" value="Mce/MlaD"/>
</dbReference>
<evidence type="ECO:0000313" key="3">
    <source>
        <dbReference type="EMBL" id="KAA1394240.1"/>
    </source>
</evidence>
<dbReference type="NCBIfam" id="TIGR00996">
    <property type="entry name" value="Mtu_fam_mce"/>
    <property type="match status" value="1"/>
</dbReference>
<feature type="transmembrane region" description="Helical" evidence="1">
    <location>
        <begin position="12"/>
        <end position="33"/>
    </location>
</feature>
<reference evidence="3" key="1">
    <citation type="submission" date="2019-09" db="EMBL/GenBank/DDBJ databases">
        <authorList>
            <person name="Li J."/>
        </authorList>
    </citation>
    <scope>NUCLEOTIDE SEQUENCE [LARGE SCALE GENOMIC DNA]</scope>
    <source>
        <strain evidence="3">JCM 14732</strain>
    </source>
</reference>
<dbReference type="InterPro" id="IPR005693">
    <property type="entry name" value="Mce"/>
</dbReference>
<evidence type="ECO:0000259" key="2">
    <source>
        <dbReference type="Pfam" id="PF02470"/>
    </source>
</evidence>
<keyword evidence="1" id="KW-0812">Transmembrane</keyword>
<protein>
    <submittedName>
        <fullName evidence="3">MCE family protein</fullName>
    </submittedName>
</protein>
<accession>A0A5M4F8Y4</accession>
<organism evidence="3 4">
    <name type="scientific">Aeromicrobium ginsengisoli</name>
    <dbReference type="NCBI Taxonomy" id="363867"/>
    <lineage>
        <taxon>Bacteria</taxon>
        <taxon>Bacillati</taxon>
        <taxon>Actinomycetota</taxon>
        <taxon>Actinomycetes</taxon>
        <taxon>Propionibacteriales</taxon>
        <taxon>Nocardioidaceae</taxon>
        <taxon>Aeromicrobium</taxon>
    </lineage>
</organism>
<dbReference type="InterPro" id="IPR052336">
    <property type="entry name" value="MlaD_Phospholipid_Transporter"/>
</dbReference>
<dbReference type="AlphaFoldDB" id="A0A5M4F8Y4"/>
<feature type="domain" description="Mce/MlaD" evidence="2">
    <location>
        <begin position="44"/>
        <end position="120"/>
    </location>
</feature>
<dbReference type="EMBL" id="SDPQ02000004">
    <property type="protein sequence ID" value="KAA1394240.1"/>
    <property type="molecule type" value="Genomic_DNA"/>
</dbReference>
<dbReference type="Pfam" id="PF02470">
    <property type="entry name" value="MlaD"/>
    <property type="match status" value="1"/>
</dbReference>
<dbReference type="RefSeq" id="WP_149690850.1">
    <property type="nucleotide sequence ID" value="NZ_SDPQ02000004.1"/>
</dbReference>
<keyword evidence="1" id="KW-1133">Transmembrane helix</keyword>
<dbReference type="PANTHER" id="PTHR33371:SF4">
    <property type="entry name" value="INTERMEMBRANE PHOSPHOLIPID TRANSPORT SYSTEM BINDING PROTEIN MLAD"/>
    <property type="match status" value="1"/>
</dbReference>
<keyword evidence="4" id="KW-1185">Reference proteome</keyword>
<evidence type="ECO:0000313" key="4">
    <source>
        <dbReference type="Proteomes" id="UP000380867"/>
    </source>
</evidence>
<gene>
    <name evidence="3" type="ORF">ESP70_018735</name>
</gene>